<feature type="domain" description="Hydantoinase/oxoprolinase N-terminal" evidence="2">
    <location>
        <begin position="3"/>
        <end position="183"/>
    </location>
</feature>
<reference evidence="3 4" key="1">
    <citation type="submission" date="2019-03" db="EMBL/GenBank/DDBJ databases">
        <title>Genomic Encyclopedia of Type Strains, Phase IV (KMG-IV): sequencing the most valuable type-strain genomes for metagenomic binning, comparative biology and taxonomic classification.</title>
        <authorList>
            <person name="Goeker M."/>
        </authorList>
    </citation>
    <scope>NUCLEOTIDE SEQUENCE [LARGE SCALE GENOMIC DNA]</scope>
    <source>
        <strain evidence="3 4">DSM 19345</strain>
    </source>
</reference>
<sequence>MRRVGIDVGGTFTDVVMFDDASGAVWSTKVPTTPQDPTVGALNGLKAIIALSKSTPGAVDFVGHGTTIATNMVIEGKGARTGLITTRGFRDILELRRGWRHDRADLYDLFFEAPRELVPRYLRREVSERIAYDGSVETALDEAELDDCLEGLKRDGVEALAVCFINSPVNECHERQALNRIRAQVNDIFVTGSIEVNPEIMEYERTCTTVVNAMLGPRCGQYATTFTRKARELGIAADIFFMQSNGGLTPPEAINERPVTLLASGPAGGVTAVARLCERMGIANAIAGDMGGTSFDVSLVRDARPEMRNSTMLNTYTIRCPNIDIISIGAGGGSIAWIDGAGGIRIGPESAGAEPGPACYGRGGTRPTVTDCNLVLGHVDPGSFMGGEFKLDVAAARTAIETHLSGPLGVSVEDAALSVRQVANALMAQAMRLVSVERGYDPRDFVYIPYGGAGPVHAVDLARELEIPTVVLPPMPGVFSAFGMLVSDVIHDFQASIVQNVEEVEPEMLAARIADLERLGRARLREAGIAEQDVVIERRADCCYLGQGDTMLVEIPDGQMDRAAVDAIGQNFIREHRRHWNFDVKGRPVRLVNLRIRAIGKVGRFGAAGPRKRNGEALEPVGTARIRLPRGWVEMPRYRREDLRAGDRIEGPLVVEELSSRIAIDAGDSLEMRDDAAIVVSIGRA</sequence>
<dbReference type="GO" id="GO:0005829">
    <property type="term" value="C:cytosol"/>
    <property type="evidence" value="ECO:0007669"/>
    <property type="project" value="TreeGrafter"/>
</dbReference>
<dbReference type="AlphaFoldDB" id="A0A4R3M523"/>
<keyword evidence="4" id="KW-1185">Reference proteome</keyword>
<dbReference type="OrthoDB" id="9759608at2"/>
<dbReference type="SUPFAM" id="SSF53067">
    <property type="entry name" value="Actin-like ATPase domain"/>
    <property type="match status" value="1"/>
</dbReference>
<feature type="domain" description="Hydantoinase A/oxoprolinase" evidence="1">
    <location>
        <begin position="205"/>
        <end position="492"/>
    </location>
</feature>
<dbReference type="EMBL" id="SMAK01000009">
    <property type="protein sequence ID" value="TCT08431.1"/>
    <property type="molecule type" value="Genomic_DNA"/>
</dbReference>
<evidence type="ECO:0000313" key="3">
    <source>
        <dbReference type="EMBL" id="TCT08431.1"/>
    </source>
</evidence>
<evidence type="ECO:0000259" key="2">
    <source>
        <dbReference type="Pfam" id="PF05378"/>
    </source>
</evidence>
<dbReference type="GO" id="GO:0017168">
    <property type="term" value="F:5-oxoprolinase (ATP-hydrolyzing) activity"/>
    <property type="evidence" value="ECO:0007669"/>
    <property type="project" value="TreeGrafter"/>
</dbReference>
<dbReference type="PANTHER" id="PTHR11365">
    <property type="entry name" value="5-OXOPROLINASE RELATED"/>
    <property type="match status" value="1"/>
</dbReference>
<proteinExistence type="predicted"/>
<organism evidence="3 4">
    <name type="scientific">Tepidamorphus gemmatus</name>
    <dbReference type="NCBI Taxonomy" id="747076"/>
    <lineage>
        <taxon>Bacteria</taxon>
        <taxon>Pseudomonadati</taxon>
        <taxon>Pseudomonadota</taxon>
        <taxon>Alphaproteobacteria</taxon>
        <taxon>Hyphomicrobiales</taxon>
        <taxon>Tepidamorphaceae</taxon>
        <taxon>Tepidamorphus</taxon>
    </lineage>
</organism>
<dbReference type="InterPro" id="IPR045079">
    <property type="entry name" value="Oxoprolinase-like"/>
</dbReference>
<protein>
    <submittedName>
        <fullName evidence="3">N-methylhydantoinase A</fullName>
    </submittedName>
</protein>
<dbReference type="InterPro" id="IPR043129">
    <property type="entry name" value="ATPase_NBD"/>
</dbReference>
<accession>A0A4R3M523</accession>
<dbReference type="GO" id="GO:0006749">
    <property type="term" value="P:glutathione metabolic process"/>
    <property type="evidence" value="ECO:0007669"/>
    <property type="project" value="TreeGrafter"/>
</dbReference>
<dbReference type="PANTHER" id="PTHR11365:SF23">
    <property type="entry name" value="HYPOTHETICAL 5-OXOPROLINASE (EUROFUNG)-RELATED"/>
    <property type="match status" value="1"/>
</dbReference>
<dbReference type="Pfam" id="PF05378">
    <property type="entry name" value="Hydant_A_N"/>
    <property type="match status" value="1"/>
</dbReference>
<gene>
    <name evidence="3" type="ORF">EDC22_109107</name>
</gene>
<dbReference type="InterPro" id="IPR002821">
    <property type="entry name" value="Hydantoinase_A"/>
</dbReference>
<dbReference type="InterPro" id="IPR008040">
    <property type="entry name" value="Hydant_A_N"/>
</dbReference>
<evidence type="ECO:0000259" key="1">
    <source>
        <dbReference type="Pfam" id="PF01968"/>
    </source>
</evidence>
<evidence type="ECO:0000313" key="4">
    <source>
        <dbReference type="Proteomes" id="UP000295678"/>
    </source>
</evidence>
<dbReference type="RefSeq" id="WP_132807354.1">
    <property type="nucleotide sequence ID" value="NZ_SMAK01000009.1"/>
</dbReference>
<dbReference type="Proteomes" id="UP000295678">
    <property type="component" value="Unassembled WGS sequence"/>
</dbReference>
<name>A0A4R3M523_9HYPH</name>
<comment type="caution">
    <text evidence="3">The sequence shown here is derived from an EMBL/GenBank/DDBJ whole genome shotgun (WGS) entry which is preliminary data.</text>
</comment>
<dbReference type="Pfam" id="PF01968">
    <property type="entry name" value="Hydantoinase_A"/>
    <property type="match status" value="1"/>
</dbReference>